<organism evidence="1 2">
    <name type="scientific">Arenicella chitinivorans</name>
    <dbReference type="NCBI Taxonomy" id="1329800"/>
    <lineage>
        <taxon>Bacteria</taxon>
        <taxon>Pseudomonadati</taxon>
        <taxon>Pseudomonadota</taxon>
        <taxon>Gammaproteobacteria</taxon>
        <taxon>Arenicellales</taxon>
        <taxon>Arenicellaceae</taxon>
        <taxon>Arenicella</taxon>
    </lineage>
</organism>
<gene>
    <name evidence="1" type="ORF">GCM10008090_11370</name>
</gene>
<dbReference type="PANTHER" id="PTHR35276:SF1">
    <property type="entry name" value="TRNA (MNM(5)S(2)U34)-METHYLTRANSFERASE, CHLOROPLASTIC"/>
    <property type="match status" value="1"/>
</dbReference>
<dbReference type="Gene3D" id="3.40.50.150">
    <property type="entry name" value="Vaccinia Virus protein VP39"/>
    <property type="match status" value="1"/>
</dbReference>
<dbReference type="RefSeq" id="WP_189399079.1">
    <property type="nucleotide sequence ID" value="NZ_BMXA01000002.1"/>
</dbReference>
<dbReference type="PANTHER" id="PTHR35276">
    <property type="entry name" value="S-ADENOSYL-L-METHIONINE-DEPENDENT METHYLTRANSFERASES SUPERFAMILY PROTEIN"/>
    <property type="match status" value="1"/>
</dbReference>
<keyword evidence="1" id="KW-0489">Methyltransferase</keyword>
<dbReference type="AlphaFoldDB" id="A0A918RN66"/>
<dbReference type="GO" id="GO:0008168">
    <property type="term" value="F:methyltransferase activity"/>
    <property type="evidence" value="ECO:0007669"/>
    <property type="project" value="UniProtKB-KW"/>
</dbReference>
<dbReference type="Proteomes" id="UP000614811">
    <property type="component" value="Unassembled WGS sequence"/>
</dbReference>
<dbReference type="GO" id="GO:0032259">
    <property type="term" value="P:methylation"/>
    <property type="evidence" value="ECO:0007669"/>
    <property type="project" value="UniProtKB-KW"/>
</dbReference>
<dbReference type="SUPFAM" id="SSF53335">
    <property type="entry name" value="S-adenosyl-L-methionine-dependent methyltransferases"/>
    <property type="match status" value="1"/>
</dbReference>
<evidence type="ECO:0000313" key="1">
    <source>
        <dbReference type="EMBL" id="GHA03852.1"/>
    </source>
</evidence>
<keyword evidence="1" id="KW-0808">Transferase</keyword>
<keyword evidence="2" id="KW-1185">Reference proteome</keyword>
<proteinExistence type="predicted"/>
<comment type="caution">
    <text evidence="1">The sequence shown here is derived from an EMBL/GenBank/DDBJ whole genome shotgun (WGS) entry which is preliminary data.</text>
</comment>
<dbReference type="InterPro" id="IPR029063">
    <property type="entry name" value="SAM-dependent_MTases_sf"/>
</dbReference>
<dbReference type="InterPro" id="IPR010719">
    <property type="entry name" value="MnmM_MeTrfase"/>
</dbReference>
<reference evidence="1" key="2">
    <citation type="submission" date="2020-09" db="EMBL/GenBank/DDBJ databases">
        <authorList>
            <person name="Sun Q."/>
            <person name="Kim S."/>
        </authorList>
    </citation>
    <scope>NUCLEOTIDE SEQUENCE</scope>
    <source>
        <strain evidence="1">KCTC 12711</strain>
    </source>
</reference>
<sequence length="184" mass="20375">MALTHQAHQAIRTHFQNRPLDYAVDATCGNGHDTVFLASLARKQVWGFDVQSGAIEATRTKLTAANIQHVNLIHAGHETMQQHIDQPIDCIMFNLGYLPRSDKTITTEADSSLLALNQSTKMLNPGGLISLLCYPGHDAGAVETHAVQSWLSTLDLQQWCCQQLTAREPKPTSPILYLLYKNDV</sequence>
<evidence type="ECO:0000313" key="2">
    <source>
        <dbReference type="Proteomes" id="UP000614811"/>
    </source>
</evidence>
<dbReference type="CDD" id="cd02440">
    <property type="entry name" value="AdoMet_MTases"/>
    <property type="match status" value="1"/>
</dbReference>
<name>A0A918RN66_9GAMM</name>
<dbReference type="EMBL" id="BMXA01000002">
    <property type="protein sequence ID" value="GHA03852.1"/>
    <property type="molecule type" value="Genomic_DNA"/>
</dbReference>
<dbReference type="Pfam" id="PF06962">
    <property type="entry name" value="rRNA_methylase"/>
    <property type="match status" value="1"/>
</dbReference>
<reference evidence="1" key="1">
    <citation type="journal article" date="2014" name="Int. J. Syst. Evol. Microbiol.">
        <title>Complete genome sequence of Corynebacterium casei LMG S-19264T (=DSM 44701T), isolated from a smear-ripened cheese.</title>
        <authorList>
            <consortium name="US DOE Joint Genome Institute (JGI-PGF)"/>
            <person name="Walter F."/>
            <person name="Albersmeier A."/>
            <person name="Kalinowski J."/>
            <person name="Ruckert C."/>
        </authorList>
    </citation>
    <scope>NUCLEOTIDE SEQUENCE</scope>
    <source>
        <strain evidence="1">KCTC 12711</strain>
    </source>
</reference>
<accession>A0A918RN66</accession>
<protein>
    <submittedName>
        <fullName evidence="1">rRNA methyltransferase</fullName>
    </submittedName>
</protein>